<feature type="compositionally biased region" description="Polar residues" evidence="1">
    <location>
        <begin position="111"/>
        <end position="120"/>
    </location>
</feature>
<feature type="region of interest" description="Disordered" evidence="1">
    <location>
        <begin position="97"/>
        <end position="128"/>
    </location>
</feature>
<dbReference type="OrthoDB" id="9798157at2"/>
<dbReference type="SUPFAM" id="SSF54909">
    <property type="entry name" value="Dimeric alpha+beta barrel"/>
    <property type="match status" value="1"/>
</dbReference>
<dbReference type="GO" id="GO:0004497">
    <property type="term" value="F:monooxygenase activity"/>
    <property type="evidence" value="ECO:0007669"/>
    <property type="project" value="UniProtKB-KW"/>
</dbReference>
<proteinExistence type="predicted"/>
<dbReference type="InterPro" id="IPR007138">
    <property type="entry name" value="ABM_dom"/>
</dbReference>
<keyword evidence="4" id="KW-1185">Reference proteome</keyword>
<dbReference type="InterPro" id="IPR011008">
    <property type="entry name" value="Dimeric_a/b-barrel"/>
</dbReference>
<dbReference type="Pfam" id="PF03992">
    <property type="entry name" value="ABM"/>
    <property type="match status" value="1"/>
</dbReference>
<feature type="domain" description="ABM" evidence="2">
    <location>
        <begin position="2"/>
        <end position="92"/>
    </location>
</feature>
<evidence type="ECO:0000256" key="1">
    <source>
        <dbReference type="SAM" id="MobiDB-lite"/>
    </source>
</evidence>
<dbReference type="EMBL" id="QLTA01000054">
    <property type="protein sequence ID" value="RAR76122.1"/>
    <property type="molecule type" value="Genomic_DNA"/>
</dbReference>
<dbReference type="Gene3D" id="3.30.70.100">
    <property type="match status" value="1"/>
</dbReference>
<organism evidence="3 4">
    <name type="scientific">Paracidovorax anthurii</name>
    <dbReference type="NCBI Taxonomy" id="78229"/>
    <lineage>
        <taxon>Bacteria</taxon>
        <taxon>Pseudomonadati</taxon>
        <taxon>Pseudomonadota</taxon>
        <taxon>Betaproteobacteria</taxon>
        <taxon>Burkholderiales</taxon>
        <taxon>Comamonadaceae</taxon>
        <taxon>Paracidovorax</taxon>
    </lineage>
</organism>
<keyword evidence="3" id="KW-0560">Oxidoreductase</keyword>
<reference evidence="3 4" key="1">
    <citation type="submission" date="2018-06" db="EMBL/GenBank/DDBJ databases">
        <title>Genomic Encyclopedia of Archaeal and Bacterial Type Strains, Phase II (KMG-II): from individual species to whole genera.</title>
        <authorList>
            <person name="Goeker M."/>
        </authorList>
    </citation>
    <scope>NUCLEOTIDE SEQUENCE [LARGE SCALE GENOMIC DNA]</scope>
    <source>
        <strain evidence="3 4">CFPB 3232</strain>
    </source>
</reference>
<comment type="caution">
    <text evidence="3">The sequence shown here is derived from an EMBL/GenBank/DDBJ whole genome shotgun (WGS) entry which is preliminary data.</text>
</comment>
<evidence type="ECO:0000313" key="4">
    <source>
        <dbReference type="Proteomes" id="UP000248856"/>
    </source>
</evidence>
<gene>
    <name evidence="3" type="ORF">AX018_105424</name>
</gene>
<accession>A0A328YVB9</accession>
<evidence type="ECO:0000259" key="2">
    <source>
        <dbReference type="PROSITE" id="PS51725"/>
    </source>
</evidence>
<dbReference type="AlphaFoldDB" id="A0A328YVB9"/>
<protein>
    <submittedName>
        <fullName evidence="3">Heme-degrading monooxygenase HmoA</fullName>
    </submittedName>
</protein>
<name>A0A328YVB9_9BURK</name>
<sequence>MILESAPLHVRAGHEAAFEDAFRQAQRIIASMPGYLSHRLERCIERPGEYLLLVEWETLEAHEKGFRGSPGYQEWKRLLHHFYEPFPTVSHYAAVEGASSPRSGSAIPDAANTSRTTASPLSAAGKPA</sequence>
<keyword evidence="3" id="KW-0503">Monooxygenase</keyword>
<evidence type="ECO:0000313" key="3">
    <source>
        <dbReference type="EMBL" id="RAR76122.1"/>
    </source>
</evidence>
<dbReference type="PROSITE" id="PS51725">
    <property type="entry name" value="ABM"/>
    <property type="match status" value="1"/>
</dbReference>
<dbReference type="Proteomes" id="UP000248856">
    <property type="component" value="Unassembled WGS sequence"/>
</dbReference>